<dbReference type="EMBL" id="LGKG01000137">
    <property type="protein sequence ID" value="KPC62682.1"/>
    <property type="molecule type" value="Genomic_DNA"/>
</dbReference>
<evidence type="ECO:0000313" key="3">
    <source>
        <dbReference type="Proteomes" id="UP000037982"/>
    </source>
</evidence>
<keyword evidence="3" id="KW-1185">Reference proteome</keyword>
<keyword evidence="1" id="KW-1133">Transmembrane helix</keyword>
<protein>
    <submittedName>
        <fullName evidence="2">Uncharacterized protein</fullName>
    </submittedName>
</protein>
<keyword evidence="1" id="KW-0812">Transmembrane</keyword>
<dbReference type="Proteomes" id="UP000037982">
    <property type="component" value="Unassembled WGS sequence"/>
</dbReference>
<dbReference type="AlphaFoldDB" id="A0A0N0GZF0"/>
<organism evidence="2 3">
    <name type="scientific">Streptomyces chattanoogensis</name>
    <dbReference type="NCBI Taxonomy" id="66876"/>
    <lineage>
        <taxon>Bacteria</taxon>
        <taxon>Bacillati</taxon>
        <taxon>Actinomycetota</taxon>
        <taxon>Actinomycetes</taxon>
        <taxon>Kitasatosporales</taxon>
        <taxon>Streptomycetaceae</taxon>
        <taxon>Streptomyces</taxon>
    </lineage>
</organism>
<reference evidence="3" key="1">
    <citation type="submission" date="2015-07" db="EMBL/GenBank/DDBJ databases">
        <authorList>
            <person name="Ju K.-S."/>
            <person name="Doroghazi J.R."/>
            <person name="Metcalf W.W."/>
        </authorList>
    </citation>
    <scope>NUCLEOTIDE SEQUENCE [LARGE SCALE GENOMIC DNA]</scope>
    <source>
        <strain evidence="3">NRRL ISP-5002</strain>
    </source>
</reference>
<evidence type="ECO:0000313" key="2">
    <source>
        <dbReference type="EMBL" id="KPC62682.1"/>
    </source>
</evidence>
<evidence type="ECO:0000256" key="1">
    <source>
        <dbReference type="SAM" id="Phobius"/>
    </source>
</evidence>
<keyword evidence="1" id="KW-0472">Membrane</keyword>
<gene>
    <name evidence="2" type="ORF">ADL29_18250</name>
</gene>
<comment type="caution">
    <text evidence="2">The sequence shown here is derived from an EMBL/GenBank/DDBJ whole genome shotgun (WGS) entry which is preliminary data.</text>
</comment>
<dbReference type="RefSeq" id="WP_053924699.1">
    <property type="nucleotide sequence ID" value="NZ_LGKG01000137.1"/>
</dbReference>
<accession>A0A0N0GZF0</accession>
<proteinExistence type="predicted"/>
<dbReference type="PATRIC" id="fig|66876.3.peg.3990"/>
<name>A0A0N0GZF0_9ACTN</name>
<feature type="transmembrane region" description="Helical" evidence="1">
    <location>
        <begin position="6"/>
        <end position="24"/>
    </location>
</feature>
<sequence length="142" mass="15420">MSEGWTILGVILAVAIAVIGRGFVHSLKEGIRGDLIALGGIQRATDSMAQLSGTTTHAFAPPLAADRKYPYGWLWWRTQIGADGTAERDMGWALTYRRARRAAGLAVDWRSAGGEFVIAPDRTGLSLATRDDQVNRRSDQGH</sequence>